<dbReference type="GO" id="GO:0003755">
    <property type="term" value="F:peptidyl-prolyl cis-trans isomerase activity"/>
    <property type="evidence" value="ECO:0000318"/>
    <property type="project" value="GO_Central"/>
</dbReference>
<dbReference type="eggNOG" id="KOG0544">
    <property type="taxonomic scope" value="Eukaryota"/>
</dbReference>
<keyword evidence="6" id="KW-1185">Reference proteome</keyword>
<dbReference type="Gene3D" id="1.25.40.10">
    <property type="entry name" value="Tetratricopeptide repeat domain"/>
    <property type="match status" value="1"/>
</dbReference>
<evidence type="ECO:0000259" key="4">
    <source>
        <dbReference type="PROSITE" id="PS50059"/>
    </source>
</evidence>
<dbReference type="PANTHER" id="PTHR46512">
    <property type="entry name" value="PEPTIDYLPROLYL ISOMERASE"/>
    <property type="match status" value="1"/>
</dbReference>
<evidence type="ECO:0000313" key="5">
    <source>
        <dbReference type="EMBL" id="EAX86149.1"/>
    </source>
</evidence>
<dbReference type="AlphaFoldDB" id="A2G9L9"/>
<dbReference type="FunFam" id="1.25.40.10:FF:002280">
    <property type="entry name" value="Peptidylprolyl isomerase"/>
    <property type="match status" value="1"/>
</dbReference>
<dbReference type="EMBL" id="DS114722">
    <property type="protein sequence ID" value="EAX86149.1"/>
    <property type="molecule type" value="Genomic_DNA"/>
</dbReference>
<dbReference type="VEuPathDB" id="TrichDB:TVAG_428320"/>
<reference evidence="5" key="2">
    <citation type="journal article" date="2007" name="Science">
        <title>Draft genome sequence of the sexually transmitted pathogen Trichomonas vaginalis.</title>
        <authorList>
            <person name="Carlton J.M."/>
            <person name="Hirt R.P."/>
            <person name="Silva J.C."/>
            <person name="Delcher A.L."/>
            <person name="Schatz M."/>
            <person name="Zhao Q."/>
            <person name="Wortman J.R."/>
            <person name="Bidwell S.L."/>
            <person name="Alsmark U.C.M."/>
            <person name="Besteiro S."/>
            <person name="Sicheritz-Ponten T."/>
            <person name="Noel C.J."/>
            <person name="Dacks J.B."/>
            <person name="Foster P.G."/>
            <person name="Simillion C."/>
            <person name="Van de Peer Y."/>
            <person name="Miranda-Saavedra D."/>
            <person name="Barton G.J."/>
            <person name="Westrop G.D."/>
            <person name="Mueller S."/>
            <person name="Dessi D."/>
            <person name="Fiori P.L."/>
            <person name="Ren Q."/>
            <person name="Paulsen I."/>
            <person name="Zhang H."/>
            <person name="Bastida-Corcuera F.D."/>
            <person name="Simoes-Barbosa A."/>
            <person name="Brown M.T."/>
            <person name="Hayes R.D."/>
            <person name="Mukherjee M."/>
            <person name="Okumura C.Y."/>
            <person name="Schneider R."/>
            <person name="Smith A.J."/>
            <person name="Vanacova S."/>
            <person name="Villalvazo M."/>
            <person name="Haas B.J."/>
            <person name="Pertea M."/>
            <person name="Feldblyum T.V."/>
            <person name="Utterback T.R."/>
            <person name="Shu C.L."/>
            <person name="Osoegawa K."/>
            <person name="de Jong P.J."/>
            <person name="Hrdy I."/>
            <person name="Horvathova L."/>
            <person name="Zubacova Z."/>
            <person name="Dolezal P."/>
            <person name="Malik S.B."/>
            <person name="Logsdon J.M. Jr."/>
            <person name="Henze K."/>
            <person name="Gupta A."/>
            <person name="Wang C.C."/>
            <person name="Dunne R.L."/>
            <person name="Upcroft J.A."/>
            <person name="Upcroft P."/>
            <person name="White O."/>
            <person name="Salzberg S.L."/>
            <person name="Tang P."/>
            <person name="Chiu C.-H."/>
            <person name="Lee Y.-S."/>
            <person name="Embley T.M."/>
            <person name="Coombs G.H."/>
            <person name="Mottram J.C."/>
            <person name="Tachezy J."/>
            <person name="Fraser-Liggett C.M."/>
            <person name="Johnson P.J."/>
        </authorList>
    </citation>
    <scope>NUCLEOTIDE SEQUENCE [LARGE SCALE GENOMIC DNA]</scope>
    <source>
        <strain evidence="5">G3</strain>
    </source>
</reference>
<dbReference type="InParanoid" id="A2G9L9"/>
<dbReference type="InterPro" id="IPR011990">
    <property type="entry name" value="TPR-like_helical_dom_sf"/>
</dbReference>
<dbReference type="PANTHER" id="PTHR46512:SF1">
    <property type="entry name" value="PEPTIDYLPROLYL ISOMERASE"/>
    <property type="match status" value="1"/>
</dbReference>
<dbReference type="PROSITE" id="PS50059">
    <property type="entry name" value="FKBP_PPIASE"/>
    <property type="match status" value="1"/>
</dbReference>
<dbReference type="InterPro" id="IPR050754">
    <property type="entry name" value="FKBP4/5/8-like"/>
</dbReference>
<feature type="domain" description="PPIase FKBP-type" evidence="4">
    <location>
        <begin position="39"/>
        <end position="126"/>
    </location>
</feature>
<dbReference type="SUPFAM" id="SSF48452">
    <property type="entry name" value="TPR-like"/>
    <property type="match status" value="1"/>
</dbReference>
<sequence length="283" mass="32633">MFKGEFVEKKEWIKITLNQSQNVLKCKLRNGKGAKPRLYQTVSIHYTLSLENGTKIVSTRDKDQPYDFKIGSCKISIMDLAVITMYVGERAELKIDKSLAQGLEVLSSSIPPNTNLSLDIELLYILEDMTKEEAIKQAEEVNKRAGESFRNGKFEDAANLYTSCCEILQCHSGDDLYQYFNKYFSNLSTVYSKLKKWKLSLSYAERILQKDQTNQRCILRKLDALIQLRHLNAAEEYLKKGLELSNNDPIFLSRKEDIEKLRSSKTSQKNNLYKKMMKTGDGY</sequence>
<dbReference type="Gene3D" id="3.10.50.40">
    <property type="match status" value="1"/>
</dbReference>
<dbReference type="KEGG" id="tva:4743792"/>
<evidence type="ECO:0000256" key="3">
    <source>
        <dbReference type="PROSITE-ProRule" id="PRU00277"/>
    </source>
</evidence>
<keyword evidence="2" id="KW-0802">TPR repeat</keyword>
<evidence type="ECO:0000256" key="1">
    <source>
        <dbReference type="ARBA" id="ARBA00022737"/>
    </source>
</evidence>
<dbReference type="InterPro" id="IPR046357">
    <property type="entry name" value="PPIase_dom_sf"/>
</dbReference>
<accession>A2G9L9</accession>
<name>A2G9L9_TRIV3</name>
<dbReference type="VEuPathDB" id="TrichDB:TVAGG3_0107870"/>
<keyword evidence="3 5" id="KW-0413">Isomerase</keyword>
<dbReference type="STRING" id="5722.A2G9L9"/>
<reference evidence="5" key="1">
    <citation type="submission" date="2006-10" db="EMBL/GenBank/DDBJ databases">
        <authorList>
            <person name="Amadeo P."/>
            <person name="Zhao Q."/>
            <person name="Wortman J."/>
            <person name="Fraser-Liggett C."/>
            <person name="Carlton J."/>
        </authorList>
    </citation>
    <scope>NUCLEOTIDE SEQUENCE</scope>
    <source>
        <strain evidence="5">G3</strain>
    </source>
</reference>
<evidence type="ECO:0000256" key="2">
    <source>
        <dbReference type="ARBA" id="ARBA00022803"/>
    </source>
</evidence>
<organism evidence="5 6">
    <name type="scientific">Trichomonas vaginalis (strain ATCC PRA-98 / G3)</name>
    <dbReference type="NCBI Taxonomy" id="412133"/>
    <lineage>
        <taxon>Eukaryota</taxon>
        <taxon>Metamonada</taxon>
        <taxon>Parabasalia</taxon>
        <taxon>Trichomonadida</taxon>
        <taxon>Trichomonadidae</taxon>
        <taxon>Trichomonas</taxon>
    </lineage>
</organism>
<dbReference type="RefSeq" id="XP_001299079.1">
    <property type="nucleotide sequence ID" value="XM_001299078.1"/>
</dbReference>
<dbReference type="Pfam" id="PF00254">
    <property type="entry name" value="FKBP_C"/>
    <property type="match status" value="1"/>
</dbReference>
<dbReference type="InterPro" id="IPR001179">
    <property type="entry name" value="PPIase_FKBP_dom"/>
</dbReference>
<keyword evidence="1" id="KW-0677">Repeat</keyword>
<dbReference type="EC" id="5.2.1.8" evidence="3"/>
<comment type="catalytic activity">
    <reaction evidence="3">
        <text>[protein]-peptidylproline (omega=180) = [protein]-peptidylproline (omega=0)</text>
        <dbReference type="Rhea" id="RHEA:16237"/>
        <dbReference type="Rhea" id="RHEA-COMP:10747"/>
        <dbReference type="Rhea" id="RHEA-COMP:10748"/>
        <dbReference type="ChEBI" id="CHEBI:83833"/>
        <dbReference type="ChEBI" id="CHEBI:83834"/>
        <dbReference type="EC" id="5.2.1.8"/>
    </reaction>
</comment>
<dbReference type="SMR" id="A2G9L9"/>
<dbReference type="SUPFAM" id="SSF54534">
    <property type="entry name" value="FKBP-like"/>
    <property type="match status" value="1"/>
</dbReference>
<keyword evidence="3" id="KW-0697">Rotamase</keyword>
<protein>
    <recommendedName>
        <fullName evidence="3">peptidylprolyl isomerase</fullName>
        <ecNumber evidence="3">5.2.1.8</ecNumber>
    </recommendedName>
</protein>
<gene>
    <name evidence="5" type="ORF">TVAG_428320</name>
</gene>
<dbReference type="FunFam" id="3.10.50.40:FF:000065">
    <property type="entry name" value="Peptidylprolyl isomerase"/>
    <property type="match status" value="1"/>
</dbReference>
<proteinExistence type="predicted"/>
<dbReference type="Proteomes" id="UP000001542">
    <property type="component" value="Unassembled WGS sequence"/>
</dbReference>
<evidence type="ECO:0000313" key="6">
    <source>
        <dbReference type="Proteomes" id="UP000001542"/>
    </source>
</evidence>
<dbReference type="OrthoDB" id="77911at2759"/>